<accession>A0AA88DW13</accession>
<comment type="caution">
    <text evidence="1">The sequence shown here is derived from an EMBL/GenBank/DDBJ whole genome shotgun (WGS) entry which is preliminary data.</text>
</comment>
<keyword evidence="3" id="KW-1185">Reference proteome</keyword>
<dbReference type="EMBL" id="BTGU01000137">
    <property type="protein sequence ID" value="GMN62874.1"/>
    <property type="molecule type" value="Genomic_DNA"/>
</dbReference>
<organism evidence="1 3">
    <name type="scientific">Ficus carica</name>
    <name type="common">Common fig</name>
    <dbReference type="NCBI Taxonomy" id="3494"/>
    <lineage>
        <taxon>Eukaryota</taxon>
        <taxon>Viridiplantae</taxon>
        <taxon>Streptophyta</taxon>
        <taxon>Embryophyta</taxon>
        <taxon>Tracheophyta</taxon>
        <taxon>Spermatophyta</taxon>
        <taxon>Magnoliopsida</taxon>
        <taxon>eudicotyledons</taxon>
        <taxon>Gunneridae</taxon>
        <taxon>Pentapetalae</taxon>
        <taxon>rosids</taxon>
        <taxon>fabids</taxon>
        <taxon>Rosales</taxon>
        <taxon>Moraceae</taxon>
        <taxon>Ficeae</taxon>
        <taxon>Ficus</taxon>
    </lineage>
</organism>
<sequence>MVSLSRCELVEGGRWTLWKEARQLAVVHHCYAPRRSYNDSTSTQLPLPFSQHKLDGVEDRRRDGNAVAPIVGQAIRVALADRSCHDNDDDYGTCDCNRALATKLWRTLKLTNRDKKCDKFDEASSVTVGSRSPPIFGTGAVIFFDSGGSLGIGQLGLGLE</sequence>
<proteinExistence type="predicted"/>
<name>A0AA88DW13_FICCA</name>
<protein>
    <submittedName>
        <fullName evidence="1">Uncharacterized protein</fullName>
    </submittedName>
</protein>
<dbReference type="AlphaFoldDB" id="A0AA88DW13"/>
<dbReference type="Proteomes" id="UP001187192">
    <property type="component" value="Unassembled WGS sequence"/>
</dbReference>
<evidence type="ECO:0000313" key="3">
    <source>
        <dbReference type="Proteomes" id="UP001187192"/>
    </source>
</evidence>
<dbReference type="EMBL" id="BTGU01000138">
    <property type="protein sequence ID" value="GMN62919.1"/>
    <property type="molecule type" value="Genomic_DNA"/>
</dbReference>
<evidence type="ECO:0000313" key="2">
    <source>
        <dbReference type="EMBL" id="GMN62919.1"/>
    </source>
</evidence>
<gene>
    <name evidence="1" type="ORF">TIFTF001_031957</name>
    <name evidence="2" type="ORF">TIFTF001_032002</name>
</gene>
<reference evidence="1" key="1">
    <citation type="submission" date="2023-07" db="EMBL/GenBank/DDBJ databases">
        <title>draft genome sequence of fig (Ficus carica).</title>
        <authorList>
            <person name="Takahashi T."/>
            <person name="Nishimura K."/>
        </authorList>
    </citation>
    <scope>NUCLEOTIDE SEQUENCE</scope>
</reference>
<evidence type="ECO:0000313" key="1">
    <source>
        <dbReference type="EMBL" id="GMN62874.1"/>
    </source>
</evidence>